<proteinExistence type="predicted"/>
<keyword evidence="3" id="KW-1185">Reference proteome</keyword>
<dbReference type="RefSeq" id="WP_388003821.1">
    <property type="nucleotide sequence ID" value="NZ_JBHUEE010000002.1"/>
</dbReference>
<dbReference type="EMBL" id="JBHUEE010000002">
    <property type="protein sequence ID" value="MFD1717491.1"/>
    <property type="molecule type" value="Genomic_DNA"/>
</dbReference>
<feature type="transmembrane region" description="Helical" evidence="1">
    <location>
        <begin position="45"/>
        <end position="67"/>
    </location>
</feature>
<feature type="transmembrane region" description="Helical" evidence="1">
    <location>
        <begin position="79"/>
        <end position="99"/>
    </location>
</feature>
<organism evidence="2 3">
    <name type="scientific">Georgenia deserti</name>
    <dbReference type="NCBI Taxonomy" id="2093781"/>
    <lineage>
        <taxon>Bacteria</taxon>
        <taxon>Bacillati</taxon>
        <taxon>Actinomycetota</taxon>
        <taxon>Actinomycetes</taxon>
        <taxon>Micrococcales</taxon>
        <taxon>Bogoriellaceae</taxon>
        <taxon>Georgenia</taxon>
    </lineage>
</organism>
<comment type="caution">
    <text evidence="2">The sequence shown here is derived from an EMBL/GenBank/DDBJ whole genome shotgun (WGS) entry which is preliminary data.</text>
</comment>
<keyword evidence="1" id="KW-0472">Membrane</keyword>
<reference evidence="3" key="1">
    <citation type="journal article" date="2019" name="Int. J. Syst. Evol. Microbiol.">
        <title>The Global Catalogue of Microorganisms (GCM) 10K type strain sequencing project: providing services to taxonomists for standard genome sequencing and annotation.</title>
        <authorList>
            <consortium name="The Broad Institute Genomics Platform"/>
            <consortium name="The Broad Institute Genome Sequencing Center for Infectious Disease"/>
            <person name="Wu L."/>
            <person name="Ma J."/>
        </authorList>
    </citation>
    <scope>NUCLEOTIDE SEQUENCE [LARGE SCALE GENOMIC DNA]</scope>
    <source>
        <strain evidence="3">JCM 17130</strain>
    </source>
</reference>
<protein>
    <submittedName>
        <fullName evidence="2">Uncharacterized protein</fullName>
    </submittedName>
</protein>
<keyword evidence="1" id="KW-0812">Transmembrane</keyword>
<evidence type="ECO:0000313" key="3">
    <source>
        <dbReference type="Proteomes" id="UP001597277"/>
    </source>
</evidence>
<evidence type="ECO:0000256" key="1">
    <source>
        <dbReference type="SAM" id="Phobius"/>
    </source>
</evidence>
<keyword evidence="1" id="KW-1133">Transmembrane helix</keyword>
<evidence type="ECO:0000313" key="2">
    <source>
        <dbReference type="EMBL" id="MFD1717491.1"/>
    </source>
</evidence>
<accession>A0ABW4L5Y7</accession>
<gene>
    <name evidence="2" type="ORF">ACFSE6_06570</name>
</gene>
<feature type="transmembrane region" description="Helical" evidence="1">
    <location>
        <begin position="105"/>
        <end position="124"/>
    </location>
</feature>
<sequence length="134" mass="14114">MNLSGSRPFSRIATVLYTLWGLLHVGLGVSMVAGVDAEMLTDEAVAESTMFFLCAVVFGCQAIAVALTMNRHNSRAGHWLNLLVLGAVDLAFLPVMVVPGHVDPVGGLSGPLVWLLAAVASTLARRREPASVTT</sequence>
<feature type="transmembrane region" description="Helical" evidence="1">
    <location>
        <begin position="12"/>
        <end position="33"/>
    </location>
</feature>
<dbReference type="Proteomes" id="UP001597277">
    <property type="component" value="Unassembled WGS sequence"/>
</dbReference>
<name>A0ABW4L5Y7_9MICO</name>